<dbReference type="InterPro" id="IPR038493">
    <property type="entry name" value="MqsR_sf"/>
</dbReference>
<dbReference type="Proteomes" id="UP000645462">
    <property type="component" value="Unassembled WGS sequence"/>
</dbReference>
<gene>
    <name evidence="1" type="primary">mqsR</name>
    <name evidence="1" type="ORF">GCM10011363_45380</name>
</gene>
<sequence length="99" mass="11253">MEKKKPTYDLGSIQSSAGSTMGITNSAIRGAAEMGMTRDDMIDVIKGLTRRDFYKSMTTYQNHRVWMDVYHGRADGYEIYIKFVQDTVAEFTCTSFKEG</sequence>
<keyword evidence="2" id="KW-1185">Reference proteome</keyword>
<accession>A0ABQ1LF35</accession>
<comment type="caution">
    <text evidence="1">The sequence shown here is derived from an EMBL/GenBank/DDBJ whole genome shotgun (WGS) entry which is preliminary data.</text>
</comment>
<proteinExistence type="predicted"/>
<dbReference type="EMBL" id="BMFC01000030">
    <property type="protein sequence ID" value="GGC23756.1"/>
    <property type="molecule type" value="Genomic_DNA"/>
</dbReference>
<dbReference type="CDD" id="cd12869">
    <property type="entry name" value="MqsR"/>
    <property type="match status" value="1"/>
</dbReference>
<evidence type="ECO:0000313" key="1">
    <source>
        <dbReference type="EMBL" id="GGC23756.1"/>
    </source>
</evidence>
<reference evidence="2" key="1">
    <citation type="journal article" date="2019" name="Int. J. Syst. Evol. Microbiol.">
        <title>The Global Catalogue of Microorganisms (GCM) 10K type strain sequencing project: providing services to taxonomists for standard genome sequencing and annotation.</title>
        <authorList>
            <consortium name="The Broad Institute Genomics Platform"/>
            <consortium name="The Broad Institute Genome Sequencing Center for Infectious Disease"/>
            <person name="Wu L."/>
            <person name="Ma J."/>
        </authorList>
    </citation>
    <scope>NUCLEOTIDE SEQUENCE [LARGE SCALE GENOMIC DNA]</scope>
    <source>
        <strain evidence="2">CGMCC 1.12478</strain>
    </source>
</reference>
<dbReference type="Pfam" id="PF15723">
    <property type="entry name" value="MqsR_toxin"/>
    <property type="match status" value="1"/>
</dbReference>
<dbReference type="RefSeq" id="WP_188484385.1">
    <property type="nucleotide sequence ID" value="NZ_BMFC01000030.1"/>
</dbReference>
<dbReference type="InterPro" id="IPR031451">
    <property type="entry name" value="MqsR_toxin"/>
</dbReference>
<protein>
    <submittedName>
        <fullName evidence="1">mRNA interferase MqsR</fullName>
    </submittedName>
</protein>
<name>A0ABQ1LF35_9RHOB</name>
<dbReference type="Gene3D" id="3.30.2310.40">
    <property type="match status" value="1"/>
</dbReference>
<evidence type="ECO:0000313" key="2">
    <source>
        <dbReference type="Proteomes" id="UP000645462"/>
    </source>
</evidence>
<organism evidence="1 2">
    <name type="scientific">Marivita lacus</name>
    <dbReference type="NCBI Taxonomy" id="1323742"/>
    <lineage>
        <taxon>Bacteria</taxon>
        <taxon>Pseudomonadati</taxon>
        <taxon>Pseudomonadota</taxon>
        <taxon>Alphaproteobacteria</taxon>
        <taxon>Rhodobacterales</taxon>
        <taxon>Roseobacteraceae</taxon>
        <taxon>Marivita</taxon>
    </lineage>
</organism>